<proteinExistence type="predicted"/>
<organism evidence="1">
    <name type="scientific">Percolomonas cosmopolitus</name>
    <dbReference type="NCBI Taxonomy" id="63605"/>
    <lineage>
        <taxon>Eukaryota</taxon>
        <taxon>Discoba</taxon>
        <taxon>Heterolobosea</taxon>
        <taxon>Tetramitia</taxon>
        <taxon>Eutetramitia</taxon>
        <taxon>Percolomonadidae</taxon>
        <taxon>Percolomonas</taxon>
    </lineage>
</organism>
<dbReference type="EMBL" id="HBGD01009826">
    <property type="protein sequence ID" value="CAD9084815.1"/>
    <property type="molecule type" value="Transcribed_RNA"/>
</dbReference>
<protein>
    <recommendedName>
        <fullName evidence="2">F-box domain-containing protein</fullName>
    </recommendedName>
</protein>
<evidence type="ECO:0008006" key="2">
    <source>
        <dbReference type="Google" id="ProtNLM"/>
    </source>
</evidence>
<evidence type="ECO:0000313" key="1">
    <source>
        <dbReference type="EMBL" id="CAD9084815.1"/>
    </source>
</evidence>
<accession>A0A7S1KTY9</accession>
<name>A0A7S1KTY9_9EUKA</name>
<gene>
    <name evidence="1" type="ORF">PCOS0759_LOCUS8069</name>
</gene>
<dbReference type="AlphaFoldDB" id="A0A7S1KTY9"/>
<reference evidence="1" key="1">
    <citation type="submission" date="2021-01" db="EMBL/GenBank/DDBJ databases">
        <authorList>
            <person name="Corre E."/>
            <person name="Pelletier E."/>
            <person name="Niang G."/>
            <person name="Scheremetjew M."/>
            <person name="Finn R."/>
            <person name="Kale V."/>
            <person name="Holt S."/>
            <person name="Cochrane G."/>
            <person name="Meng A."/>
            <person name="Brown T."/>
            <person name="Cohen L."/>
        </authorList>
    </citation>
    <scope>NUCLEOTIDE SEQUENCE</scope>
    <source>
        <strain evidence="1">WS</strain>
    </source>
</reference>
<sequence>MSSSPEISPLLSNELLSIIASYLPLPSLLSIFGTLSKASYKYLVHYSEISPKIDVLLWDGPHYSTYGCFLRTMQMRLQHSQMMAIYARVLEGAAAAAVRDSAVVCSSPEISSPNDTWCDQQENAELRKKGQQHSGPLKGLLVRRLSIYDSHRGNELLHRFAPRISPHLEILSISWNHAFRLHLSNPVHSAEIEWFGRFVPRLEVFVQRHSFQTTRMVPFWQSVREHMENLQHLCLRLSFEKCNTLGDFVSETEEWVLENVTELSIYPRKNCYEQLRHFRRLRVLRLPTCYRDRPNRFESSQAKFDMVKREPGEVLFCDREDSSTESTPHSHIDLDLILEVTHPWPFKLYELAEYLHIFPQVDRFRFRLSYLSAVKSLPVPSMARLKEILLHFVPSPSVLCELLEQLEMIKTRYLEHEERMHGEMVCFVKQQHIQEKSFGSSCSSSYAGDNMVLEWSDSSAECFRRMVCFVRRQNRIESVWPCLVQYFSTSFNCNVLLDECADELPGSGGHVVNQKQLEGPPGQGLLSCSVS</sequence>